<dbReference type="RefSeq" id="WP_135167162.1">
    <property type="nucleotide sequence ID" value="NZ_SPQS01000028.1"/>
</dbReference>
<name>A0A4Y9NN30_9BRAD</name>
<evidence type="ECO:0000313" key="2">
    <source>
        <dbReference type="EMBL" id="TFV69299.1"/>
    </source>
</evidence>
<protein>
    <submittedName>
        <fullName evidence="2">Uncharacterized protein</fullName>
    </submittedName>
</protein>
<dbReference type="EMBL" id="SPQS01000028">
    <property type="protein sequence ID" value="TFV69299.1"/>
    <property type="molecule type" value="Genomic_DNA"/>
</dbReference>
<evidence type="ECO:0000313" key="3">
    <source>
        <dbReference type="Proteomes" id="UP000297700"/>
    </source>
</evidence>
<feature type="compositionally biased region" description="Basic and acidic residues" evidence="1">
    <location>
        <begin position="1"/>
        <end position="14"/>
    </location>
</feature>
<organism evidence="2 3">
    <name type="scientific">Bradyrhizobium frederickii</name>
    <dbReference type="NCBI Taxonomy" id="2560054"/>
    <lineage>
        <taxon>Bacteria</taxon>
        <taxon>Pseudomonadati</taxon>
        <taxon>Pseudomonadota</taxon>
        <taxon>Alphaproteobacteria</taxon>
        <taxon>Hyphomicrobiales</taxon>
        <taxon>Nitrobacteraceae</taxon>
        <taxon>Bradyrhizobium</taxon>
    </lineage>
</organism>
<sequence>MLVENPDARKREQTEAQGASNSLNGLTVAEAFRKHVLEDEEVADLGRKVSRTNSAVFSEGQFPGSFVDFHWPLHATAETIAHAFVRQPIVFLGDPLPSPSDQEIAASRRLAERIVSFTSLLVRCDLIAIGTAAATGLEAPIGRGQWTRSDLLIDVQNSAVCEMRNHRPVPVWTGVWLQLPDQQAVISERAVAELSPEPTRARKQIQTKEKSRRECLDWLSAMMSDRTIEPMSNDQLWSEAETKWPGTLSAREFVRCRANALSSLSEEQRYLWERPGPRRKRS</sequence>
<accession>A0A4Y9NN30</accession>
<dbReference type="AlphaFoldDB" id="A0A4Y9NN30"/>
<comment type="caution">
    <text evidence="2">The sequence shown here is derived from an EMBL/GenBank/DDBJ whole genome shotgun (WGS) entry which is preliminary data.</text>
</comment>
<dbReference type="Proteomes" id="UP000297700">
    <property type="component" value="Unassembled WGS sequence"/>
</dbReference>
<reference evidence="2 3" key="1">
    <citation type="submission" date="2019-03" db="EMBL/GenBank/DDBJ databases">
        <title>Bradyrhizobium strains diversity.</title>
        <authorList>
            <person name="Urquiaga M.C.O."/>
            <person name="Hungria M."/>
            <person name="Delamuta J.R.M."/>
            <person name="Klepa M.S."/>
        </authorList>
    </citation>
    <scope>NUCLEOTIDE SEQUENCE [LARGE SCALE GENOMIC DNA]</scope>
    <source>
        <strain evidence="2 3">CNPSo 3426</strain>
    </source>
</reference>
<proteinExistence type="predicted"/>
<feature type="region of interest" description="Disordered" evidence="1">
    <location>
        <begin position="1"/>
        <end position="21"/>
    </location>
</feature>
<gene>
    <name evidence="2" type="ORF">E4K64_33540</name>
</gene>
<evidence type="ECO:0000256" key="1">
    <source>
        <dbReference type="SAM" id="MobiDB-lite"/>
    </source>
</evidence>